<dbReference type="EMBL" id="CAJZAI010000018">
    <property type="protein sequence ID" value="CAG9182784.1"/>
    <property type="molecule type" value="Genomic_DNA"/>
</dbReference>
<keyword evidence="2" id="KW-1185">Reference proteome</keyword>
<evidence type="ECO:0000313" key="1">
    <source>
        <dbReference type="EMBL" id="CAG9182784.1"/>
    </source>
</evidence>
<dbReference type="Proteomes" id="UP000727654">
    <property type="component" value="Unassembled WGS sequence"/>
</dbReference>
<accession>A0ABN7ZA06</accession>
<reference evidence="1 2" key="1">
    <citation type="submission" date="2021-08" db="EMBL/GenBank/DDBJ databases">
        <authorList>
            <person name="Peeters C."/>
        </authorList>
    </citation>
    <scope>NUCLEOTIDE SEQUENCE [LARGE SCALE GENOMIC DNA]</scope>
    <source>
        <strain evidence="1 2">LMG 23992</strain>
    </source>
</reference>
<sequence length="285" mass="31719">MTGNGFSRHETLLPPARADGWRRLGPMIRPMTRTEFIGPMKPRDIINALGGDEERERCVRVGLRVLESAGRPPARSVITIGPGRWATLDFYVDADCGTCCELDSALQTGLAEHITSVLPPGLSLGIRPLADYAQQVGTETDHGTAERFRACARDLLLRGGEMNQRMSAVCAYLSAMYEARAAAGRLGYLDQSLLEDGQEALSWRLRRHRSVEGRALAQRLERLSHAAEGALYEFGTGFSFENATYQFELMRCFHDQLEQFHKTSRPDAVGWSDLTRRAAYANGKR</sequence>
<comment type="caution">
    <text evidence="1">The sequence shown here is derived from an EMBL/GenBank/DDBJ whole genome shotgun (WGS) entry which is preliminary data.</text>
</comment>
<evidence type="ECO:0000313" key="2">
    <source>
        <dbReference type="Proteomes" id="UP000727654"/>
    </source>
</evidence>
<gene>
    <name evidence="1" type="ORF">LMG23992_04825</name>
</gene>
<name>A0ABN7ZA06_9BURK</name>
<organism evidence="1 2">
    <name type="scientific">Cupriavidus laharis</name>
    <dbReference type="NCBI Taxonomy" id="151654"/>
    <lineage>
        <taxon>Bacteria</taxon>
        <taxon>Pseudomonadati</taxon>
        <taxon>Pseudomonadota</taxon>
        <taxon>Betaproteobacteria</taxon>
        <taxon>Burkholderiales</taxon>
        <taxon>Burkholderiaceae</taxon>
        <taxon>Cupriavidus</taxon>
    </lineage>
</organism>
<protein>
    <submittedName>
        <fullName evidence="1">Uncharacterized protein</fullName>
    </submittedName>
</protein>
<proteinExistence type="predicted"/>